<name>A0AAU7CZR1_9BACT</name>
<gene>
    <name evidence="1" type="ORF">P4G45_01375</name>
</gene>
<organism evidence="1">
    <name type="scientific">Edaphobacter paludis</name>
    <dbReference type="NCBI Taxonomy" id="3035702"/>
    <lineage>
        <taxon>Bacteria</taxon>
        <taxon>Pseudomonadati</taxon>
        <taxon>Acidobacteriota</taxon>
        <taxon>Terriglobia</taxon>
        <taxon>Terriglobales</taxon>
        <taxon>Acidobacteriaceae</taxon>
        <taxon>Edaphobacter</taxon>
    </lineage>
</organism>
<dbReference type="KEGG" id="epl:P4G45_01375"/>
<proteinExistence type="predicted"/>
<dbReference type="AlphaFoldDB" id="A0AAU7CZR1"/>
<evidence type="ECO:0000313" key="1">
    <source>
        <dbReference type="EMBL" id="XBH10400.1"/>
    </source>
</evidence>
<accession>A0AAU7CZR1</accession>
<sequence length="46" mass="4888">MDKSAPTYSGYGNPLIENQMGERTLGNAEKTGGFAAAVKQTIYGHI</sequence>
<dbReference type="EMBL" id="CP121194">
    <property type="protein sequence ID" value="XBH10400.1"/>
    <property type="molecule type" value="Genomic_DNA"/>
</dbReference>
<reference evidence="1" key="1">
    <citation type="submission" date="2023-03" db="EMBL/GenBank/DDBJ databases">
        <title>Edaphobacter sp.</title>
        <authorList>
            <person name="Huber K.J."/>
            <person name="Papendorf J."/>
            <person name="Pilke C."/>
            <person name="Bunk B."/>
            <person name="Sproeer C."/>
            <person name="Pester M."/>
        </authorList>
    </citation>
    <scope>NUCLEOTIDE SEQUENCE</scope>
    <source>
        <strain evidence="1">DSM 109919</strain>
    </source>
</reference>
<protein>
    <submittedName>
        <fullName evidence="1">Uncharacterized protein</fullName>
    </submittedName>
</protein>